<evidence type="ECO:0000256" key="2">
    <source>
        <dbReference type="SAM" id="SignalP"/>
    </source>
</evidence>
<dbReference type="Proteomes" id="UP000077315">
    <property type="component" value="Unassembled WGS sequence"/>
</dbReference>
<feature type="transmembrane region" description="Helical" evidence="1">
    <location>
        <begin position="432"/>
        <end position="451"/>
    </location>
</feature>
<name>A0A162NH34_PHYB8</name>
<dbReference type="EMBL" id="KV440991">
    <property type="protein sequence ID" value="OAD69554.1"/>
    <property type="molecule type" value="Genomic_DNA"/>
</dbReference>
<feature type="transmembrane region" description="Helical" evidence="1">
    <location>
        <begin position="32"/>
        <end position="52"/>
    </location>
</feature>
<feature type="transmembrane region" description="Helical" evidence="1">
    <location>
        <begin position="463"/>
        <end position="481"/>
    </location>
</feature>
<dbReference type="InParanoid" id="A0A162NH34"/>
<organism evidence="3 4">
    <name type="scientific">Phycomyces blakesleeanus (strain ATCC 8743b / DSM 1359 / FGSC 10004 / NBRC 33097 / NRRL 1555)</name>
    <dbReference type="NCBI Taxonomy" id="763407"/>
    <lineage>
        <taxon>Eukaryota</taxon>
        <taxon>Fungi</taxon>
        <taxon>Fungi incertae sedis</taxon>
        <taxon>Mucoromycota</taxon>
        <taxon>Mucoromycotina</taxon>
        <taxon>Mucoromycetes</taxon>
        <taxon>Mucorales</taxon>
        <taxon>Phycomycetaceae</taxon>
        <taxon>Phycomyces</taxon>
    </lineage>
</organism>
<accession>A0A162NH34</accession>
<dbReference type="RefSeq" id="XP_018287594.1">
    <property type="nucleotide sequence ID" value="XM_018436751.1"/>
</dbReference>
<reference evidence="4" key="1">
    <citation type="submission" date="2015-06" db="EMBL/GenBank/DDBJ databases">
        <title>Expansion of signal transduction pathways in fungi by whole-genome duplication.</title>
        <authorList>
            <consortium name="DOE Joint Genome Institute"/>
            <person name="Corrochano L.M."/>
            <person name="Kuo A."/>
            <person name="Marcet-Houben M."/>
            <person name="Polaino S."/>
            <person name="Salamov A."/>
            <person name="Villalobos J.M."/>
            <person name="Alvarez M.I."/>
            <person name="Avalos J."/>
            <person name="Benito E.P."/>
            <person name="Benoit I."/>
            <person name="Burger G."/>
            <person name="Camino L.P."/>
            <person name="Canovas D."/>
            <person name="Cerda-Olmedo E."/>
            <person name="Cheng J.-F."/>
            <person name="Dominguez A."/>
            <person name="Elias M."/>
            <person name="Eslava A.P."/>
            <person name="Glaser F."/>
            <person name="Grimwood J."/>
            <person name="Gutierrez G."/>
            <person name="Heitman J."/>
            <person name="Henrissat B."/>
            <person name="Iturriaga E.A."/>
            <person name="Lang B.F."/>
            <person name="Lavin J.L."/>
            <person name="Lee S."/>
            <person name="Li W."/>
            <person name="Lindquist E."/>
            <person name="Lopez-Garcia S."/>
            <person name="Luque E.M."/>
            <person name="Marcos A.T."/>
            <person name="Martin J."/>
            <person name="McCluskey K."/>
            <person name="Medina H.R."/>
            <person name="Miralles-Duran A."/>
            <person name="Miyazaki A."/>
            <person name="Munoz-Torres E."/>
            <person name="Oguiza J.A."/>
            <person name="Ohm R."/>
            <person name="Olmedo M."/>
            <person name="Orejas M."/>
            <person name="Ortiz-Castellanos L."/>
            <person name="Pisabarro A.G."/>
            <person name="Rodriguez-Romero J."/>
            <person name="Ruiz-Herrera J."/>
            <person name="Ruiz-Vazquez R."/>
            <person name="Sanz C."/>
            <person name="Schackwitz W."/>
            <person name="Schmutz J."/>
            <person name="Shahriari M."/>
            <person name="Shelest E."/>
            <person name="Silva-Franco F."/>
            <person name="Soanes D."/>
            <person name="Syed K."/>
            <person name="Tagua V.G."/>
            <person name="Talbot N.J."/>
            <person name="Thon M."/>
            <person name="De vries R.P."/>
            <person name="Wiebenga A."/>
            <person name="Yadav J.S."/>
            <person name="Braun E.L."/>
            <person name="Baker S."/>
            <person name="Garre V."/>
            <person name="Horwitz B."/>
            <person name="Torres-Martinez S."/>
            <person name="Idnurm A."/>
            <person name="Herrera-Estrella A."/>
            <person name="Gabaldon T."/>
            <person name="Grigoriev I.V."/>
        </authorList>
    </citation>
    <scope>NUCLEOTIDE SEQUENCE [LARGE SCALE GENOMIC DNA]</scope>
    <source>
        <strain evidence="4">NRRL 1555(-)</strain>
    </source>
</reference>
<gene>
    <name evidence="3" type="ORF">PHYBLDRAFT_172191</name>
</gene>
<keyword evidence="1" id="KW-0472">Membrane</keyword>
<feature type="chain" id="PRO_5007837840" evidence="2">
    <location>
        <begin position="24"/>
        <end position="517"/>
    </location>
</feature>
<keyword evidence="1" id="KW-0812">Transmembrane</keyword>
<sequence>MFLQSRLYILLILLLNFITKCRAPPIEQDYTIPSSGITVFSIVLTIVIGYLAHTLTVRPQKPFGKMDTNCFRLLLFIFPMSGVYMAIFAIYSRYCGDRLLGIDQFKIPLKKYEHRIRNKDITNFPSPPPLPPPSPPLPPSLQSFARISSIPSLSKETYGLEADQYVDKIKKVPSPDDWLSNTERLRDWLVDYMRTSQNIQFKKYDNAPYLAALLHTLGPEKARKVKHCIINNNLLLGFDSAKYTSSPGCVEQMTSNISVNGPGVNLRYQSSINVGLVRYMSIDLMNQLQTAHNVNSVPYTEALVTIVQLVYITIICIYANGDRWAKVPIFIYVAMSILQTVSLIFLHKQTTPFSIHYDSDVPWREIVEDHDVYTPKAVNRMYLSDKDNRLVNTWGDSRRDLLYKGSFLHFILERCEFKHGSEDIMTERSCHLMAIFSLIGGAVVPLLICIWADYSSHSTTESLILVWIVCSGIANFAMISFSNDETPIKVHRWLVAFYFLVSFGCLISGTIIGYIPK</sequence>
<feature type="signal peptide" evidence="2">
    <location>
        <begin position="1"/>
        <end position="23"/>
    </location>
</feature>
<evidence type="ECO:0000256" key="1">
    <source>
        <dbReference type="SAM" id="Phobius"/>
    </source>
</evidence>
<dbReference type="GeneID" id="28997657"/>
<keyword evidence="4" id="KW-1185">Reference proteome</keyword>
<evidence type="ECO:0000313" key="4">
    <source>
        <dbReference type="Proteomes" id="UP000077315"/>
    </source>
</evidence>
<proteinExistence type="predicted"/>
<dbReference type="VEuPathDB" id="FungiDB:PHYBLDRAFT_172191"/>
<keyword evidence="1" id="KW-1133">Transmembrane helix</keyword>
<feature type="transmembrane region" description="Helical" evidence="1">
    <location>
        <begin position="73"/>
        <end position="91"/>
    </location>
</feature>
<dbReference type="OrthoDB" id="10348894at2759"/>
<keyword evidence="2" id="KW-0732">Signal</keyword>
<evidence type="ECO:0000313" key="3">
    <source>
        <dbReference type="EMBL" id="OAD69554.1"/>
    </source>
</evidence>
<feature type="transmembrane region" description="Helical" evidence="1">
    <location>
        <begin position="327"/>
        <end position="346"/>
    </location>
</feature>
<dbReference type="AlphaFoldDB" id="A0A162NH34"/>
<protein>
    <submittedName>
        <fullName evidence="3">Uncharacterized protein</fullName>
    </submittedName>
</protein>
<feature type="transmembrane region" description="Helical" evidence="1">
    <location>
        <begin position="493"/>
        <end position="515"/>
    </location>
</feature>